<gene>
    <name evidence="7" type="ORF">LEMA_P114580.1</name>
</gene>
<feature type="region of interest" description="Disordered" evidence="5">
    <location>
        <begin position="190"/>
        <end position="219"/>
    </location>
</feature>
<dbReference type="InParanoid" id="E4ZUG4"/>
<dbReference type="InterPro" id="IPR051694">
    <property type="entry name" value="Immunoregulatory_rcpt-like"/>
</dbReference>
<dbReference type="GeneID" id="13288066"/>
<evidence type="ECO:0000256" key="4">
    <source>
        <dbReference type="ARBA" id="ARBA00023136"/>
    </source>
</evidence>
<dbReference type="PANTHER" id="PTHR15549">
    <property type="entry name" value="PAIRED IMMUNOGLOBULIN-LIKE TYPE 2 RECEPTOR"/>
    <property type="match status" value="1"/>
</dbReference>
<protein>
    <submittedName>
        <fullName evidence="7">Uncharacterized protein</fullName>
    </submittedName>
</protein>
<feature type="region of interest" description="Disordered" evidence="5">
    <location>
        <begin position="273"/>
        <end position="323"/>
    </location>
</feature>
<evidence type="ECO:0000256" key="5">
    <source>
        <dbReference type="SAM" id="MobiDB-lite"/>
    </source>
</evidence>
<dbReference type="EMBL" id="FP929126">
    <property type="protein sequence ID" value="CBX95043.1"/>
    <property type="molecule type" value="Genomic_DNA"/>
</dbReference>
<dbReference type="VEuPathDB" id="FungiDB:LEMA_P114580.1"/>
<keyword evidence="4 6" id="KW-0472">Membrane</keyword>
<dbReference type="HOGENOM" id="CLU_074422_0_0_1"/>
<feature type="compositionally biased region" description="Polar residues" evidence="5">
    <location>
        <begin position="277"/>
        <end position="296"/>
    </location>
</feature>
<keyword evidence="2 6" id="KW-0812">Transmembrane</keyword>
<dbReference type="PANTHER" id="PTHR15549:SF30">
    <property type="entry name" value="MID2 DOMAIN-CONTAINING PROTEIN"/>
    <property type="match status" value="1"/>
</dbReference>
<dbReference type="Gene3D" id="1.20.5.510">
    <property type="entry name" value="Single helix bin"/>
    <property type="match status" value="1"/>
</dbReference>
<dbReference type="Proteomes" id="UP000002668">
    <property type="component" value="Genome"/>
</dbReference>
<dbReference type="eggNOG" id="ENOG502SDAI">
    <property type="taxonomic scope" value="Eukaryota"/>
</dbReference>
<evidence type="ECO:0000256" key="2">
    <source>
        <dbReference type="ARBA" id="ARBA00022692"/>
    </source>
</evidence>
<name>E4ZUG4_LEPMJ</name>
<evidence type="ECO:0000313" key="7">
    <source>
        <dbReference type="EMBL" id="CBX95043.1"/>
    </source>
</evidence>
<sequence>MAASISNATYFDFHCQGSGGKWWACPEGSASKFVGCCVDDPCSKGCAQGDLRSVGYNTSHYGEWPDASCGQASNFFSCIAGDSFWGCCKSNSCASPSATCPQNDLTPAFMDQTYQFNTYARTGSSAPSPSASSVSSKKSNTGAIVGGVVGGVLGLSLIAVLIYFLMRKKKRNQVASGGDLSPATMAALQKEKGPGTPYTPLSGQSPPPTYSAPHDRYQSVSLPSKNTYAHYANHDNGPQELPADAPLSQEHRFSELPATQSDSVGRHHISELPVETSDIQSSHTGTSPRQLQTEFSNDLAKHTNENVGLGVSIDEGSRKHRAG</sequence>
<dbReference type="STRING" id="985895.E4ZUG4"/>
<feature type="transmembrane region" description="Helical" evidence="6">
    <location>
        <begin position="143"/>
        <end position="166"/>
    </location>
</feature>
<keyword evidence="8" id="KW-1185">Reference proteome</keyword>
<dbReference type="GO" id="GO:0016020">
    <property type="term" value="C:membrane"/>
    <property type="evidence" value="ECO:0007669"/>
    <property type="project" value="UniProtKB-SubCell"/>
</dbReference>
<dbReference type="OMA" id="HQYASHA"/>
<reference evidence="8" key="1">
    <citation type="journal article" date="2011" name="Nat. Commun.">
        <title>Effector diversification within compartments of the Leptosphaeria maculans genome affected by Repeat-Induced Point mutations.</title>
        <authorList>
            <person name="Rouxel T."/>
            <person name="Grandaubert J."/>
            <person name="Hane J.K."/>
            <person name="Hoede C."/>
            <person name="van de Wouw A.P."/>
            <person name="Couloux A."/>
            <person name="Dominguez V."/>
            <person name="Anthouard V."/>
            <person name="Bally P."/>
            <person name="Bourras S."/>
            <person name="Cozijnsen A.J."/>
            <person name="Ciuffetti L.M."/>
            <person name="Degrave A."/>
            <person name="Dilmaghani A."/>
            <person name="Duret L."/>
            <person name="Fudal I."/>
            <person name="Goodwin S.B."/>
            <person name="Gout L."/>
            <person name="Glaser N."/>
            <person name="Linglin J."/>
            <person name="Kema G.H.J."/>
            <person name="Lapalu N."/>
            <person name="Lawrence C.B."/>
            <person name="May K."/>
            <person name="Meyer M."/>
            <person name="Ollivier B."/>
            <person name="Poulain J."/>
            <person name="Schoch C.L."/>
            <person name="Simon A."/>
            <person name="Spatafora J.W."/>
            <person name="Stachowiak A."/>
            <person name="Turgeon B.G."/>
            <person name="Tyler B.M."/>
            <person name="Vincent D."/>
            <person name="Weissenbach J."/>
            <person name="Amselem J."/>
            <person name="Quesneville H."/>
            <person name="Oliver R.P."/>
            <person name="Wincker P."/>
            <person name="Balesdent M.-H."/>
            <person name="Howlett B.J."/>
        </authorList>
    </citation>
    <scope>NUCLEOTIDE SEQUENCE [LARGE SCALE GENOMIC DNA]</scope>
    <source>
        <strain evidence="8">JN3 / isolate v23.1.3 / race Av1-4-5-6-7-8</strain>
    </source>
</reference>
<evidence type="ECO:0000256" key="1">
    <source>
        <dbReference type="ARBA" id="ARBA00004167"/>
    </source>
</evidence>
<dbReference type="GO" id="GO:0071944">
    <property type="term" value="C:cell periphery"/>
    <property type="evidence" value="ECO:0007669"/>
    <property type="project" value="UniProtKB-ARBA"/>
</dbReference>
<keyword evidence="3 6" id="KW-1133">Transmembrane helix</keyword>
<evidence type="ECO:0000256" key="3">
    <source>
        <dbReference type="ARBA" id="ARBA00022989"/>
    </source>
</evidence>
<dbReference type="OrthoDB" id="3692311at2759"/>
<dbReference type="AlphaFoldDB" id="E4ZUG4"/>
<comment type="subcellular location">
    <subcellularLocation>
        <location evidence="1">Membrane</location>
        <topology evidence="1">Single-pass membrane protein</topology>
    </subcellularLocation>
</comment>
<evidence type="ECO:0000313" key="8">
    <source>
        <dbReference type="Proteomes" id="UP000002668"/>
    </source>
</evidence>
<organism evidence="8">
    <name type="scientific">Leptosphaeria maculans (strain JN3 / isolate v23.1.3 / race Av1-4-5-6-7-8)</name>
    <name type="common">Blackleg fungus</name>
    <name type="synonym">Phoma lingam</name>
    <dbReference type="NCBI Taxonomy" id="985895"/>
    <lineage>
        <taxon>Eukaryota</taxon>
        <taxon>Fungi</taxon>
        <taxon>Dikarya</taxon>
        <taxon>Ascomycota</taxon>
        <taxon>Pezizomycotina</taxon>
        <taxon>Dothideomycetes</taxon>
        <taxon>Pleosporomycetidae</taxon>
        <taxon>Pleosporales</taxon>
        <taxon>Pleosporineae</taxon>
        <taxon>Leptosphaeriaceae</taxon>
        <taxon>Plenodomus</taxon>
        <taxon>Plenodomus lingam/Leptosphaeria maculans species complex</taxon>
    </lineage>
</organism>
<evidence type="ECO:0000256" key="6">
    <source>
        <dbReference type="SAM" id="Phobius"/>
    </source>
</evidence>
<accession>E4ZUG4</accession>
<proteinExistence type="predicted"/>